<evidence type="ECO:0000256" key="2">
    <source>
        <dbReference type="ARBA" id="ARBA00022801"/>
    </source>
</evidence>
<dbReference type="Proteomes" id="UP001204953">
    <property type="component" value="Unassembled WGS sequence"/>
</dbReference>
<dbReference type="InterPro" id="IPR036705">
    <property type="entry name" value="Ribosyl_crysJ1_sf"/>
</dbReference>
<dbReference type="InterPro" id="IPR050792">
    <property type="entry name" value="ADP-ribosylglycohydrolase"/>
</dbReference>
<dbReference type="AlphaFoldDB" id="A0AAE3KRW7"/>
<evidence type="ECO:0000256" key="3">
    <source>
        <dbReference type="PIRSR" id="PIRSR605502-1"/>
    </source>
</evidence>
<comment type="caution">
    <text evidence="4">The sequence shown here is derived from an EMBL/GenBank/DDBJ whole genome shotgun (WGS) entry which is preliminary data.</text>
</comment>
<dbReference type="SUPFAM" id="SSF101478">
    <property type="entry name" value="ADP-ribosylglycohydrolase"/>
    <property type="match status" value="1"/>
</dbReference>
<keyword evidence="3" id="KW-0460">Magnesium</keyword>
<dbReference type="Gene3D" id="1.10.4080.10">
    <property type="entry name" value="ADP-ribosylation/Crystallin J1"/>
    <property type="match status" value="1"/>
</dbReference>
<keyword evidence="2" id="KW-0378">Hydrolase</keyword>
<dbReference type="PANTHER" id="PTHR16222:SF24">
    <property type="entry name" value="ADP-RIBOSYLHYDROLASE ARH3"/>
    <property type="match status" value="1"/>
</dbReference>
<proteinExistence type="inferred from homology"/>
<sequence>MLLELAIGDAYGAGFEYAESDFVSLYNNLSQYVQHPRHKIRPGCYTDDTQMSIAIAETLVEGQPWTREVLASKFVTAFKRDRREGYARKFYQFLQEIEDGSQFLQEIQGTSDKSGGAMRASPIGILPTIEQVIEAATIQAAITHNSPDGIAAAVAAALMSHYFIYRLGQKRKLGKFLQGYVSGIMWSEPWQGEVKSKGWMSVRAAITAIIRNDSLSELLQDCIAYTGDVDTVAAIALAAASCSDEIEQDIPLPLIDTLENSAYGKDYIIDLDSQLMGLVAG</sequence>
<evidence type="ECO:0000256" key="1">
    <source>
        <dbReference type="ARBA" id="ARBA00010702"/>
    </source>
</evidence>
<comment type="similarity">
    <text evidence="1">Belongs to the ADP-ribosylglycohydrolase family.</text>
</comment>
<dbReference type="GO" id="GO:0046872">
    <property type="term" value="F:metal ion binding"/>
    <property type="evidence" value="ECO:0007669"/>
    <property type="project" value="UniProtKB-KW"/>
</dbReference>
<keyword evidence="5" id="KW-1185">Reference proteome</keyword>
<accession>A0AAE3KRW7</accession>
<dbReference type="InterPro" id="IPR005502">
    <property type="entry name" value="Ribosyl_crysJ1"/>
</dbReference>
<reference evidence="4" key="1">
    <citation type="submission" date="2022-06" db="EMBL/GenBank/DDBJ databases">
        <title>New cyanobacteria of genus Symplocastrum in benthos of Lake Baikal.</title>
        <authorList>
            <person name="Sorokovikova E."/>
            <person name="Tikhonova I."/>
            <person name="Krasnopeev A."/>
            <person name="Evseev P."/>
            <person name="Gladkikh A."/>
            <person name="Belykh O."/>
        </authorList>
    </citation>
    <scope>NUCLEOTIDE SEQUENCE</scope>
    <source>
        <strain evidence="4">BBK-W-15</strain>
    </source>
</reference>
<dbReference type="GO" id="GO:0016787">
    <property type="term" value="F:hydrolase activity"/>
    <property type="evidence" value="ECO:0007669"/>
    <property type="project" value="UniProtKB-KW"/>
</dbReference>
<name>A0AAE3KRW7_9CYAN</name>
<evidence type="ECO:0000313" key="4">
    <source>
        <dbReference type="EMBL" id="MCP2728867.1"/>
    </source>
</evidence>
<feature type="binding site" evidence="3">
    <location>
        <position position="48"/>
    </location>
    <ligand>
        <name>Mg(2+)</name>
        <dbReference type="ChEBI" id="CHEBI:18420"/>
        <label>1</label>
    </ligand>
</feature>
<dbReference type="Pfam" id="PF03747">
    <property type="entry name" value="ADP_ribosyl_GH"/>
    <property type="match status" value="1"/>
</dbReference>
<dbReference type="PANTHER" id="PTHR16222">
    <property type="entry name" value="ADP-RIBOSYLGLYCOHYDROLASE"/>
    <property type="match status" value="1"/>
</dbReference>
<protein>
    <submittedName>
        <fullName evidence="4">ADP-ribosylglycohydrolase family protein</fullName>
    </submittedName>
</protein>
<feature type="binding site" evidence="3">
    <location>
        <position position="46"/>
    </location>
    <ligand>
        <name>Mg(2+)</name>
        <dbReference type="ChEBI" id="CHEBI:18420"/>
        <label>1</label>
    </ligand>
</feature>
<dbReference type="RefSeq" id="WP_254011658.1">
    <property type="nucleotide sequence ID" value="NZ_JAMZMM010000079.1"/>
</dbReference>
<gene>
    <name evidence="4" type="ORF">NJ959_10365</name>
</gene>
<keyword evidence="3" id="KW-0479">Metal-binding</keyword>
<organism evidence="4 5">
    <name type="scientific">Limnofasciculus baicalensis BBK-W-15</name>
    <dbReference type="NCBI Taxonomy" id="2699891"/>
    <lineage>
        <taxon>Bacteria</taxon>
        <taxon>Bacillati</taxon>
        <taxon>Cyanobacteriota</taxon>
        <taxon>Cyanophyceae</taxon>
        <taxon>Coleofasciculales</taxon>
        <taxon>Coleofasciculaceae</taxon>
        <taxon>Limnofasciculus</taxon>
        <taxon>Limnofasciculus baicalensis</taxon>
    </lineage>
</organism>
<dbReference type="EMBL" id="JAMZMM010000079">
    <property type="protein sequence ID" value="MCP2728867.1"/>
    <property type="molecule type" value="Genomic_DNA"/>
</dbReference>
<feature type="binding site" evidence="3">
    <location>
        <position position="47"/>
    </location>
    <ligand>
        <name>Mg(2+)</name>
        <dbReference type="ChEBI" id="CHEBI:18420"/>
        <label>1</label>
    </ligand>
</feature>
<comment type="cofactor">
    <cofactor evidence="3">
        <name>Mg(2+)</name>
        <dbReference type="ChEBI" id="CHEBI:18420"/>
    </cofactor>
    <text evidence="3">Binds 2 magnesium ions per subunit.</text>
</comment>
<evidence type="ECO:0000313" key="5">
    <source>
        <dbReference type="Proteomes" id="UP001204953"/>
    </source>
</evidence>